<dbReference type="HOGENOM" id="CLU_1487997_0_0_0"/>
<dbReference type="KEGG" id="pbs:Plabr_4129"/>
<reference evidence="2" key="1">
    <citation type="submission" date="2011-02" db="EMBL/GenBank/DDBJ databases">
        <title>The complete genome of Planctomyces brasiliensis DSM 5305.</title>
        <authorList>
            <person name="Lucas S."/>
            <person name="Copeland A."/>
            <person name="Lapidus A."/>
            <person name="Bruce D."/>
            <person name="Goodwin L."/>
            <person name="Pitluck S."/>
            <person name="Kyrpides N."/>
            <person name="Mavromatis K."/>
            <person name="Pagani I."/>
            <person name="Ivanova N."/>
            <person name="Ovchinnikova G."/>
            <person name="Lu M."/>
            <person name="Detter J.C."/>
            <person name="Han C."/>
            <person name="Land M."/>
            <person name="Hauser L."/>
            <person name="Markowitz V."/>
            <person name="Cheng J.-F."/>
            <person name="Hugenholtz P."/>
            <person name="Woyke T."/>
            <person name="Wu D."/>
            <person name="Tindall B."/>
            <person name="Pomrenke H.G."/>
            <person name="Brambilla E."/>
            <person name="Klenk H.-P."/>
            <person name="Eisen J.A."/>
        </authorList>
    </citation>
    <scope>NUCLEOTIDE SEQUENCE [LARGE SCALE GENOMIC DNA]</scope>
    <source>
        <strain evidence="2">ATCC 49424 / DSM 5305 / JCM 21570 / NBRC 103401 / IFAM 1448</strain>
    </source>
</reference>
<gene>
    <name evidence="1" type="ordered locus">Plabr_4129</name>
</gene>
<dbReference type="AlphaFoldDB" id="F0SHE9"/>
<accession>F0SHE9</accession>
<sequence length="181" mass="20119">MIAWNNVIRMSEATLILSIGLFLLPGCGQSSSAEFDAVRNRLLLDQEPENAVTIEQARQSAADTNEVTLIVKVGNRNFTTWHDTEHAAMFVSEGFPGSDYNVEPGHDSSTCPFCKWKWKEVDSMAILQITDEATNVLPISCDQIFDFKEGDEIVITGKPLLDDESETLRVALTGLYPRKAH</sequence>
<evidence type="ECO:0000313" key="2">
    <source>
        <dbReference type="Proteomes" id="UP000006860"/>
    </source>
</evidence>
<dbReference type="Proteomes" id="UP000006860">
    <property type="component" value="Chromosome"/>
</dbReference>
<evidence type="ECO:0000313" key="1">
    <source>
        <dbReference type="EMBL" id="ADY61704.1"/>
    </source>
</evidence>
<protein>
    <submittedName>
        <fullName evidence="1">Uncharacterized protein</fullName>
    </submittedName>
</protein>
<dbReference type="OrthoDB" id="274273at2"/>
<proteinExistence type="predicted"/>
<keyword evidence="2" id="KW-1185">Reference proteome</keyword>
<name>F0SHE9_RUBBR</name>
<organism evidence="1 2">
    <name type="scientific">Rubinisphaera brasiliensis (strain ATCC 49424 / DSM 5305 / JCM 21570 / IAM 15109 / NBRC 103401 / IFAM 1448)</name>
    <name type="common">Planctomyces brasiliensis</name>
    <dbReference type="NCBI Taxonomy" id="756272"/>
    <lineage>
        <taxon>Bacteria</taxon>
        <taxon>Pseudomonadati</taxon>
        <taxon>Planctomycetota</taxon>
        <taxon>Planctomycetia</taxon>
        <taxon>Planctomycetales</taxon>
        <taxon>Planctomycetaceae</taxon>
        <taxon>Rubinisphaera</taxon>
    </lineage>
</organism>
<dbReference type="EMBL" id="CP002546">
    <property type="protein sequence ID" value="ADY61704.1"/>
    <property type="molecule type" value="Genomic_DNA"/>
</dbReference>